<reference evidence="3" key="1">
    <citation type="journal article" date="2019" name="Int. J. Syst. Evol. Microbiol.">
        <title>The Global Catalogue of Microorganisms (GCM) 10K type strain sequencing project: providing services to taxonomists for standard genome sequencing and annotation.</title>
        <authorList>
            <consortium name="The Broad Institute Genomics Platform"/>
            <consortium name="The Broad Institute Genome Sequencing Center for Infectious Disease"/>
            <person name="Wu L."/>
            <person name="Ma J."/>
        </authorList>
    </citation>
    <scope>NUCLEOTIDE SEQUENCE [LARGE SCALE GENOMIC DNA]</scope>
    <source>
        <strain evidence="3">JCM 3369</strain>
    </source>
</reference>
<feature type="domain" description="HTH cro/C1-type" evidence="1">
    <location>
        <begin position="8"/>
        <end position="49"/>
    </location>
</feature>
<evidence type="ECO:0000259" key="1">
    <source>
        <dbReference type="Pfam" id="PF01381"/>
    </source>
</evidence>
<dbReference type="CDD" id="cd00093">
    <property type="entry name" value="HTH_XRE"/>
    <property type="match status" value="1"/>
</dbReference>
<proteinExistence type="predicted"/>
<accession>A0ABW4JUM9</accession>
<sequence length="76" mass="8409">MINAKQCRAARAWLGWSQEDLSKASLVSKRAIASFELEKSVPHDRTLHDLKRAIEDAGIEFLMSGAIGIGLREGEK</sequence>
<gene>
    <name evidence="2" type="ORF">ACFSC7_05520</name>
</gene>
<dbReference type="SUPFAM" id="SSF47413">
    <property type="entry name" value="lambda repressor-like DNA-binding domains"/>
    <property type="match status" value="1"/>
</dbReference>
<dbReference type="Pfam" id="PF01381">
    <property type="entry name" value="HTH_3"/>
    <property type="match status" value="1"/>
</dbReference>
<dbReference type="Proteomes" id="UP001597327">
    <property type="component" value="Unassembled WGS sequence"/>
</dbReference>
<protein>
    <submittedName>
        <fullName evidence="2">Helix-turn-helix domain-containing protein</fullName>
    </submittedName>
</protein>
<evidence type="ECO:0000313" key="3">
    <source>
        <dbReference type="Proteomes" id="UP001597327"/>
    </source>
</evidence>
<comment type="caution">
    <text evidence="2">The sequence shown here is derived from an EMBL/GenBank/DDBJ whole genome shotgun (WGS) entry which is preliminary data.</text>
</comment>
<keyword evidence="3" id="KW-1185">Reference proteome</keyword>
<evidence type="ECO:0000313" key="2">
    <source>
        <dbReference type="EMBL" id="MFD1694966.1"/>
    </source>
</evidence>
<dbReference type="InterPro" id="IPR010982">
    <property type="entry name" value="Lambda_DNA-bd_dom_sf"/>
</dbReference>
<dbReference type="RefSeq" id="WP_149891244.1">
    <property type="nucleotide sequence ID" value="NZ_JBHUFA010000001.1"/>
</dbReference>
<dbReference type="Gene3D" id="1.10.260.40">
    <property type="entry name" value="lambda repressor-like DNA-binding domains"/>
    <property type="match status" value="1"/>
</dbReference>
<organism evidence="2 3">
    <name type="scientific">Roseibium aestuarii</name>
    <dbReference type="NCBI Taxonomy" id="2600299"/>
    <lineage>
        <taxon>Bacteria</taxon>
        <taxon>Pseudomonadati</taxon>
        <taxon>Pseudomonadota</taxon>
        <taxon>Alphaproteobacteria</taxon>
        <taxon>Hyphomicrobiales</taxon>
        <taxon>Stappiaceae</taxon>
        <taxon>Roseibium</taxon>
    </lineage>
</organism>
<dbReference type="EMBL" id="JBHUFA010000001">
    <property type="protein sequence ID" value="MFD1694966.1"/>
    <property type="molecule type" value="Genomic_DNA"/>
</dbReference>
<dbReference type="InterPro" id="IPR001387">
    <property type="entry name" value="Cro/C1-type_HTH"/>
</dbReference>
<name>A0ABW4JUM9_9HYPH</name>